<dbReference type="PANTHER" id="PTHR36302">
    <property type="entry name" value="BLR7088 PROTEIN"/>
    <property type="match status" value="1"/>
</dbReference>
<accession>A0A8J2TVR2</accession>
<dbReference type="SUPFAM" id="SSF110087">
    <property type="entry name" value="DR1885-like metal-binding protein"/>
    <property type="match status" value="1"/>
</dbReference>
<name>A0A8J2TVR2_9MICO</name>
<keyword evidence="2" id="KW-0732">Signal</keyword>
<proteinExistence type="predicted"/>
<evidence type="ECO:0000313" key="3">
    <source>
        <dbReference type="EMBL" id="GGA04957.1"/>
    </source>
</evidence>
<evidence type="ECO:0000256" key="2">
    <source>
        <dbReference type="SAM" id="SignalP"/>
    </source>
</evidence>
<reference evidence="3" key="1">
    <citation type="journal article" date="2014" name="Int. J. Syst. Evol. Microbiol.">
        <title>Complete genome sequence of Corynebacterium casei LMG S-19264T (=DSM 44701T), isolated from a smear-ripened cheese.</title>
        <authorList>
            <consortium name="US DOE Joint Genome Institute (JGI-PGF)"/>
            <person name="Walter F."/>
            <person name="Albersmeier A."/>
            <person name="Kalinowski J."/>
            <person name="Ruckert C."/>
        </authorList>
    </citation>
    <scope>NUCLEOTIDE SEQUENCE</scope>
    <source>
        <strain evidence="3">CGMCC 1.12785</strain>
    </source>
</reference>
<feature type="region of interest" description="Disordered" evidence="1">
    <location>
        <begin position="160"/>
        <end position="207"/>
    </location>
</feature>
<dbReference type="AlphaFoldDB" id="A0A8J2TVR2"/>
<gene>
    <name evidence="3" type="ORF">GCM10011333_04520</name>
</gene>
<keyword evidence="4" id="KW-1185">Reference proteome</keyword>
<dbReference type="PANTHER" id="PTHR36302:SF1">
    <property type="entry name" value="COPPER CHAPERONE PCU(A)C"/>
    <property type="match status" value="1"/>
</dbReference>
<dbReference type="Proteomes" id="UP000616114">
    <property type="component" value="Unassembled WGS sequence"/>
</dbReference>
<protein>
    <recommendedName>
        <fullName evidence="5">Copper chaperone PCu(A)C</fullName>
    </recommendedName>
</protein>
<organism evidence="3 4">
    <name type="scientific">Sediminivirga luteola</name>
    <dbReference type="NCBI Taxonomy" id="1774748"/>
    <lineage>
        <taxon>Bacteria</taxon>
        <taxon>Bacillati</taxon>
        <taxon>Actinomycetota</taxon>
        <taxon>Actinomycetes</taxon>
        <taxon>Micrococcales</taxon>
        <taxon>Brevibacteriaceae</taxon>
        <taxon>Sediminivirga</taxon>
    </lineage>
</organism>
<dbReference type="InterPro" id="IPR058248">
    <property type="entry name" value="Lxx211020-like"/>
</dbReference>
<feature type="compositionally biased region" description="Basic and acidic residues" evidence="1">
    <location>
        <begin position="185"/>
        <end position="207"/>
    </location>
</feature>
<feature type="chain" id="PRO_5038416522" description="Copper chaperone PCu(A)C" evidence="2">
    <location>
        <begin position="30"/>
        <end position="207"/>
    </location>
</feature>
<reference evidence="3" key="2">
    <citation type="submission" date="2020-09" db="EMBL/GenBank/DDBJ databases">
        <authorList>
            <person name="Sun Q."/>
            <person name="Zhou Y."/>
        </authorList>
    </citation>
    <scope>NUCLEOTIDE SEQUENCE</scope>
    <source>
        <strain evidence="3">CGMCC 1.12785</strain>
    </source>
</reference>
<dbReference type="PROSITE" id="PS51257">
    <property type="entry name" value="PROKAR_LIPOPROTEIN"/>
    <property type="match status" value="1"/>
</dbReference>
<evidence type="ECO:0000256" key="1">
    <source>
        <dbReference type="SAM" id="MobiDB-lite"/>
    </source>
</evidence>
<feature type="signal peptide" evidence="2">
    <location>
        <begin position="1"/>
        <end position="29"/>
    </location>
</feature>
<dbReference type="InterPro" id="IPR036182">
    <property type="entry name" value="PCuAC_sf"/>
</dbReference>
<dbReference type="InterPro" id="IPR007410">
    <property type="entry name" value="LpqE-like"/>
</dbReference>
<dbReference type="Pfam" id="PF04314">
    <property type="entry name" value="PCuAC"/>
    <property type="match status" value="1"/>
</dbReference>
<dbReference type="EMBL" id="BMFY01000002">
    <property type="protein sequence ID" value="GGA04957.1"/>
    <property type="molecule type" value="Genomic_DNA"/>
</dbReference>
<comment type="caution">
    <text evidence="3">The sequence shown here is derived from an EMBL/GenBank/DDBJ whole genome shotgun (WGS) entry which is preliminary data.</text>
</comment>
<dbReference type="RefSeq" id="WP_188549304.1">
    <property type="nucleotide sequence ID" value="NZ_BMFY01000002.1"/>
</dbReference>
<sequence length="207" mass="21955">MITRTARRLTAVTAGALAAVLLTSCAGGAQPEPAEDAPAADAVTIDDVWVKAADEGMTSAFGVLRNAAEEPVTVVEVRSPISPMELHETVENEAGEMLMRETTEFSLPAGGEFLLEPGGNHFMLMDLAEPVRPGDEVAFTIVFDDDSTLDFSAVAKEYGGAQEHYVPGEEDEHEGHADGAGSDSDEQHAEDEHDGHGEHGEEGHDDE</sequence>
<evidence type="ECO:0008006" key="5">
    <source>
        <dbReference type="Google" id="ProtNLM"/>
    </source>
</evidence>
<evidence type="ECO:0000313" key="4">
    <source>
        <dbReference type="Proteomes" id="UP000616114"/>
    </source>
</evidence>
<dbReference type="Gene3D" id="2.60.40.1890">
    <property type="entry name" value="PCu(A)C copper chaperone"/>
    <property type="match status" value="1"/>
</dbReference>